<evidence type="ECO:0000313" key="2">
    <source>
        <dbReference type="Proteomes" id="UP000054166"/>
    </source>
</evidence>
<evidence type="ECO:0000313" key="1">
    <source>
        <dbReference type="EMBL" id="KIM87704.1"/>
    </source>
</evidence>
<reference evidence="2" key="2">
    <citation type="submission" date="2015-01" db="EMBL/GenBank/DDBJ databases">
        <title>Evolutionary Origins and Diversification of the Mycorrhizal Mutualists.</title>
        <authorList>
            <consortium name="DOE Joint Genome Institute"/>
            <consortium name="Mycorrhizal Genomics Consortium"/>
            <person name="Kohler A."/>
            <person name="Kuo A."/>
            <person name="Nagy L.G."/>
            <person name="Floudas D."/>
            <person name="Copeland A."/>
            <person name="Barry K.W."/>
            <person name="Cichocki N."/>
            <person name="Veneault-Fourrey C."/>
            <person name="LaButti K."/>
            <person name="Lindquist E.A."/>
            <person name="Lipzen A."/>
            <person name="Lundell T."/>
            <person name="Morin E."/>
            <person name="Murat C."/>
            <person name="Riley R."/>
            <person name="Ohm R."/>
            <person name="Sun H."/>
            <person name="Tunlid A."/>
            <person name="Henrissat B."/>
            <person name="Grigoriev I.V."/>
            <person name="Hibbett D.S."/>
            <person name="Martin F."/>
        </authorList>
    </citation>
    <scope>NUCLEOTIDE SEQUENCE [LARGE SCALE GENOMIC DNA]</scope>
    <source>
        <strain evidence="2">F 1598</strain>
    </source>
</reference>
<keyword evidence="2" id="KW-1185">Reference proteome</keyword>
<reference evidence="1 2" key="1">
    <citation type="submission" date="2014-04" db="EMBL/GenBank/DDBJ databases">
        <authorList>
            <consortium name="DOE Joint Genome Institute"/>
            <person name="Kuo A."/>
            <person name="Tarkka M."/>
            <person name="Buscot F."/>
            <person name="Kohler A."/>
            <person name="Nagy L.G."/>
            <person name="Floudas D."/>
            <person name="Copeland A."/>
            <person name="Barry K.W."/>
            <person name="Cichocki N."/>
            <person name="Veneault-Fourrey C."/>
            <person name="LaButti K."/>
            <person name="Lindquist E.A."/>
            <person name="Lipzen A."/>
            <person name="Lundell T."/>
            <person name="Morin E."/>
            <person name="Murat C."/>
            <person name="Sun H."/>
            <person name="Tunlid A."/>
            <person name="Henrissat B."/>
            <person name="Grigoriev I.V."/>
            <person name="Hibbett D.S."/>
            <person name="Martin F."/>
            <person name="Nordberg H.P."/>
            <person name="Cantor M.N."/>
            <person name="Hua S.X."/>
        </authorList>
    </citation>
    <scope>NUCLEOTIDE SEQUENCE [LARGE SCALE GENOMIC DNA]</scope>
    <source>
        <strain evidence="1 2">F 1598</strain>
    </source>
</reference>
<dbReference type="HOGENOM" id="CLU_3107180_0_0_1"/>
<gene>
    <name evidence="1" type="ORF">PILCRDRAFT_4118</name>
</gene>
<proteinExistence type="predicted"/>
<name>A0A0C3G7G4_PILCF</name>
<dbReference type="AlphaFoldDB" id="A0A0C3G7G4"/>
<accession>A0A0C3G7G4</accession>
<dbReference type="InParanoid" id="A0A0C3G7G4"/>
<sequence>MPSLAKGTHEFQFSQQTIGVGTNEPAVLNYLLSQHLLNKLLQLYPQLLPLL</sequence>
<dbReference type="Proteomes" id="UP000054166">
    <property type="component" value="Unassembled WGS sequence"/>
</dbReference>
<dbReference type="EMBL" id="KN832979">
    <property type="protein sequence ID" value="KIM87704.1"/>
    <property type="molecule type" value="Genomic_DNA"/>
</dbReference>
<protein>
    <submittedName>
        <fullName evidence="1">Uncharacterized protein</fullName>
    </submittedName>
</protein>
<organism evidence="1 2">
    <name type="scientific">Piloderma croceum (strain F 1598)</name>
    <dbReference type="NCBI Taxonomy" id="765440"/>
    <lineage>
        <taxon>Eukaryota</taxon>
        <taxon>Fungi</taxon>
        <taxon>Dikarya</taxon>
        <taxon>Basidiomycota</taxon>
        <taxon>Agaricomycotina</taxon>
        <taxon>Agaricomycetes</taxon>
        <taxon>Agaricomycetidae</taxon>
        <taxon>Atheliales</taxon>
        <taxon>Atheliaceae</taxon>
        <taxon>Piloderma</taxon>
    </lineage>
</organism>